<dbReference type="Pfam" id="PF11876">
    <property type="entry name" value="TsiV"/>
    <property type="match status" value="1"/>
</dbReference>
<gene>
    <name evidence="1" type="ORF">SOASR030_12430</name>
</gene>
<keyword evidence="2" id="KW-1185">Reference proteome</keyword>
<accession>A0AAV5MZ50</accession>
<protein>
    <recommendedName>
        <fullName evidence="3">DUF3396 domain-containing protein</fullName>
    </recommendedName>
</protein>
<comment type="caution">
    <text evidence="1">The sequence shown here is derived from an EMBL/GenBank/DDBJ whole genome shotgun (WGS) entry which is preliminary data.</text>
</comment>
<dbReference type="AlphaFoldDB" id="A0AAV5MZ50"/>
<dbReference type="InterPro" id="IPR021815">
    <property type="entry name" value="TsiV"/>
</dbReference>
<dbReference type="EMBL" id="BRLH01000002">
    <property type="protein sequence ID" value="GKX55131.1"/>
    <property type="molecule type" value="Genomic_DNA"/>
</dbReference>
<dbReference type="Proteomes" id="UP001058124">
    <property type="component" value="Unassembled WGS sequence"/>
</dbReference>
<reference evidence="1" key="1">
    <citation type="submission" date="2022-06" db="EMBL/GenBank/DDBJ databases">
        <title>Draft genome sequences of Leminorella grimontii str. JCM5902.</title>
        <authorList>
            <person name="Wakabayashi Y."/>
            <person name="Kojima K."/>
        </authorList>
    </citation>
    <scope>NUCLEOTIDE SEQUENCE</scope>
    <source>
        <strain evidence="1">JCM 5902</strain>
    </source>
</reference>
<name>A0AAV5MZ50_9GAMM</name>
<evidence type="ECO:0008006" key="3">
    <source>
        <dbReference type="Google" id="ProtNLM"/>
    </source>
</evidence>
<sequence length="386" mass="44886">MCADVVDMKFQKFLLGLEKRVPEFTFVDHDKKPVIKLGIAITLFFKKSATLEKKRRIIECYRRFREEFGEFLCFQRHEFTNMKRYTPENIQKVEEAILSVAEGQLSGWDISDAKGQTYAPDYLINYLDSSWDDSNGYLSVTFPWHFMKSEEGITRIHEWLIYLCKQLEPDSGECGYCLALPRSYHEYEPMEYRLAKRYHSLQVNSTVHMQSKNYNDAIRSINWFTVLGTPFIKRLGGEEWVTKILSRCKDIEIERYANGLIIRLGHYPDLSLLADDVPEAYTFLNQFIRPIRVKPSKADSFHHYGQGQFNKQSTIEWYSRYDKKPLAVTPLQAGTPALVSGFWTTRSRPDMEMFMAQGTVAPDELGQTSGTTLWELVREAESVSDS</sequence>
<evidence type="ECO:0000313" key="1">
    <source>
        <dbReference type="EMBL" id="GKX55131.1"/>
    </source>
</evidence>
<evidence type="ECO:0000313" key="2">
    <source>
        <dbReference type="Proteomes" id="UP001058124"/>
    </source>
</evidence>
<proteinExistence type="predicted"/>
<organism evidence="1 2">
    <name type="scientific">Leminorella grimontii</name>
    <dbReference type="NCBI Taxonomy" id="82981"/>
    <lineage>
        <taxon>Bacteria</taxon>
        <taxon>Pseudomonadati</taxon>
        <taxon>Pseudomonadota</taxon>
        <taxon>Gammaproteobacteria</taxon>
        <taxon>Enterobacterales</taxon>
        <taxon>Budviciaceae</taxon>
        <taxon>Leminorella</taxon>
    </lineage>
</organism>